<reference evidence="2" key="1">
    <citation type="journal article" date="2022" name="Int. J. Mol. Sci.">
        <title>Draft Genome of Tanacetum Coccineum: Genomic Comparison of Closely Related Tanacetum-Family Plants.</title>
        <authorList>
            <person name="Yamashiro T."/>
            <person name="Shiraishi A."/>
            <person name="Nakayama K."/>
            <person name="Satake H."/>
        </authorList>
    </citation>
    <scope>NUCLEOTIDE SEQUENCE</scope>
</reference>
<organism evidence="2 3">
    <name type="scientific">Tanacetum coccineum</name>
    <dbReference type="NCBI Taxonomy" id="301880"/>
    <lineage>
        <taxon>Eukaryota</taxon>
        <taxon>Viridiplantae</taxon>
        <taxon>Streptophyta</taxon>
        <taxon>Embryophyta</taxon>
        <taxon>Tracheophyta</taxon>
        <taxon>Spermatophyta</taxon>
        <taxon>Magnoliopsida</taxon>
        <taxon>eudicotyledons</taxon>
        <taxon>Gunneridae</taxon>
        <taxon>Pentapetalae</taxon>
        <taxon>asterids</taxon>
        <taxon>campanulids</taxon>
        <taxon>Asterales</taxon>
        <taxon>Asteraceae</taxon>
        <taxon>Asteroideae</taxon>
        <taxon>Anthemideae</taxon>
        <taxon>Anthemidinae</taxon>
        <taxon>Tanacetum</taxon>
    </lineage>
</organism>
<feature type="transmembrane region" description="Helical" evidence="1">
    <location>
        <begin position="116"/>
        <end position="138"/>
    </location>
</feature>
<dbReference type="EMBL" id="BQNB010014567">
    <property type="protein sequence ID" value="GJT29732.1"/>
    <property type="molecule type" value="Genomic_DNA"/>
</dbReference>
<keyword evidence="1" id="KW-0812">Transmembrane</keyword>
<comment type="caution">
    <text evidence="2">The sequence shown here is derived from an EMBL/GenBank/DDBJ whole genome shotgun (WGS) entry which is preliminary data.</text>
</comment>
<evidence type="ECO:0000256" key="1">
    <source>
        <dbReference type="SAM" id="Phobius"/>
    </source>
</evidence>
<name>A0ABQ5CUE8_9ASTR</name>
<evidence type="ECO:0000313" key="2">
    <source>
        <dbReference type="EMBL" id="GJT29732.1"/>
    </source>
</evidence>
<sequence length="178" mass="19796">MAASSYSCCSSCPYVILVCLNFSLFVLSAVSLAPTIIIKSPPTSVGWALVMVSSISIFSSFLGFYSRLTHFCFVTHVTLLFTSLTAQFLAVLTLYTKEKSTLSLLKSPRDPREAMALVRLECGVFIVMFVMQICVLCLSYGANWGRVTEYEQEMKTSRVAEEPINAKELENMKIDIQV</sequence>
<feature type="transmembrane region" description="Helical" evidence="1">
    <location>
        <begin position="44"/>
        <end position="65"/>
    </location>
</feature>
<dbReference type="PANTHER" id="PTHR39113:SF1">
    <property type="entry name" value="MEMBRANE LIPOPROTEIN"/>
    <property type="match status" value="1"/>
</dbReference>
<keyword evidence="3" id="KW-1185">Reference proteome</keyword>
<proteinExistence type="predicted"/>
<protein>
    <submittedName>
        <fullName evidence="2">Uncharacterized protein</fullName>
    </submittedName>
</protein>
<reference evidence="2" key="2">
    <citation type="submission" date="2022-01" db="EMBL/GenBank/DDBJ databases">
        <authorList>
            <person name="Yamashiro T."/>
            <person name="Shiraishi A."/>
            <person name="Satake H."/>
            <person name="Nakayama K."/>
        </authorList>
    </citation>
    <scope>NUCLEOTIDE SEQUENCE</scope>
</reference>
<keyword evidence="1" id="KW-0472">Membrane</keyword>
<keyword evidence="1" id="KW-1133">Transmembrane helix</keyword>
<dbReference type="PANTHER" id="PTHR39113">
    <property type="entry name" value="MEMBRANE LIPOPROTEIN-RELATED"/>
    <property type="match status" value="1"/>
</dbReference>
<accession>A0ABQ5CUE8</accession>
<evidence type="ECO:0000313" key="3">
    <source>
        <dbReference type="Proteomes" id="UP001151760"/>
    </source>
</evidence>
<feature type="transmembrane region" description="Helical" evidence="1">
    <location>
        <begin position="12"/>
        <end position="38"/>
    </location>
</feature>
<gene>
    <name evidence="2" type="ORF">Tco_0910007</name>
</gene>
<dbReference type="Proteomes" id="UP001151760">
    <property type="component" value="Unassembled WGS sequence"/>
</dbReference>
<feature type="transmembrane region" description="Helical" evidence="1">
    <location>
        <begin position="77"/>
        <end position="96"/>
    </location>
</feature>